<gene>
    <name evidence="6" type="primary">ccmI</name>
    <name evidence="6" type="ORF">CWS72_10475</name>
</gene>
<dbReference type="Pfam" id="PF13181">
    <property type="entry name" value="TPR_8"/>
    <property type="match status" value="1"/>
</dbReference>
<dbReference type="PANTHER" id="PTHR47870">
    <property type="entry name" value="CYTOCHROME C-TYPE BIOGENESIS PROTEIN CCMH"/>
    <property type="match status" value="1"/>
</dbReference>
<dbReference type="InterPro" id="IPR011990">
    <property type="entry name" value="TPR-like_helical_dom_sf"/>
</dbReference>
<dbReference type="AlphaFoldDB" id="A0A2N3PVV1"/>
<keyword evidence="2" id="KW-0201">Cytochrome c-type biogenesis</keyword>
<keyword evidence="7" id="KW-1185">Reference proteome</keyword>
<dbReference type="RefSeq" id="WP_101250556.1">
    <property type="nucleotide sequence ID" value="NZ_PIUM01000010.1"/>
</dbReference>
<evidence type="ECO:0000256" key="5">
    <source>
        <dbReference type="SAM" id="Phobius"/>
    </source>
</evidence>
<accession>A0A2N3PVV1</accession>
<keyword evidence="3" id="KW-0802">TPR repeat</keyword>
<dbReference type="OrthoDB" id="9815847at2"/>
<evidence type="ECO:0000256" key="3">
    <source>
        <dbReference type="PROSITE-ProRule" id="PRU00339"/>
    </source>
</evidence>
<dbReference type="GO" id="GO:0005886">
    <property type="term" value="C:plasma membrane"/>
    <property type="evidence" value="ECO:0007669"/>
    <property type="project" value="TreeGrafter"/>
</dbReference>
<sequence>MTLWILFSAVTLGVLLILVVPLLRRQTAAPARIAYDIVVYRDQLAEVERDVERGLLNESQAEAARTEILRRMLAAEDAELAAPQSEYRLGGGRRLRMATALVILIGLPLGSFGLYGMLGEPSLPGQPYSSRQADPDLKMTEMAANLAAGLKAKPEADGFATLAETYFALRRYGEAADAFRQAITMGLIDGQMLASLGESLTLSNNGEVIPDARTAFQQALTLDRQEPRARFYLGLAKAQTGHFAEAVSIWRDLEKGSPGDAPWLPMLKEHIALYAKQGGFDPASIKPIPPMPEGGKTAEGPNPHAAMGMGSTQAEGAPKGQVAGLPGGDASAAILAQTPEERKQTVKAMVDGLAARMEQNPNDIDGWVRLARSYQSLGDLGKARQAWSKLLNVLPPDSPLRAEVAKQLAELPKG</sequence>
<comment type="caution">
    <text evidence="6">The sequence shown here is derived from an EMBL/GenBank/DDBJ whole genome shotgun (WGS) entry which is preliminary data.</text>
</comment>
<dbReference type="EMBL" id="PIUM01000010">
    <property type="protein sequence ID" value="PKU24520.1"/>
    <property type="molecule type" value="Genomic_DNA"/>
</dbReference>
<dbReference type="InterPro" id="IPR017560">
    <property type="entry name" value="Cyt_c_biogenesis_CcmI"/>
</dbReference>
<dbReference type="InterPro" id="IPR019734">
    <property type="entry name" value="TPR_rpt"/>
</dbReference>
<dbReference type="SMART" id="SM00028">
    <property type="entry name" value="TPR"/>
    <property type="match status" value="4"/>
</dbReference>
<dbReference type="NCBIfam" id="TIGR03142">
    <property type="entry name" value="cytochro_ccmI"/>
    <property type="match status" value="1"/>
</dbReference>
<dbReference type="SUPFAM" id="SSF48452">
    <property type="entry name" value="TPR-like"/>
    <property type="match status" value="1"/>
</dbReference>
<name>A0A2N3PVV1_9PROT</name>
<feature type="transmembrane region" description="Helical" evidence="5">
    <location>
        <begin position="98"/>
        <end position="118"/>
    </location>
</feature>
<keyword evidence="5" id="KW-1133">Transmembrane helix</keyword>
<comment type="subcellular location">
    <subcellularLocation>
        <location evidence="1">Cell envelope</location>
    </subcellularLocation>
</comment>
<proteinExistence type="predicted"/>
<dbReference type="GO" id="GO:0017004">
    <property type="term" value="P:cytochrome complex assembly"/>
    <property type="evidence" value="ECO:0007669"/>
    <property type="project" value="UniProtKB-KW"/>
</dbReference>
<dbReference type="InterPro" id="IPR051263">
    <property type="entry name" value="C-type_cytochrome_biogenesis"/>
</dbReference>
<feature type="transmembrane region" description="Helical" evidence="5">
    <location>
        <begin position="6"/>
        <end position="23"/>
    </location>
</feature>
<organism evidence="6 7">
    <name type="scientific">Telmatospirillum siberiense</name>
    <dbReference type="NCBI Taxonomy" id="382514"/>
    <lineage>
        <taxon>Bacteria</taxon>
        <taxon>Pseudomonadati</taxon>
        <taxon>Pseudomonadota</taxon>
        <taxon>Alphaproteobacteria</taxon>
        <taxon>Rhodospirillales</taxon>
        <taxon>Rhodospirillaceae</taxon>
        <taxon>Telmatospirillum</taxon>
    </lineage>
</organism>
<dbReference type="GO" id="GO:0030313">
    <property type="term" value="C:cell envelope"/>
    <property type="evidence" value="ECO:0007669"/>
    <property type="project" value="UniProtKB-SubCell"/>
</dbReference>
<keyword evidence="5" id="KW-0812">Transmembrane</keyword>
<reference evidence="7" key="1">
    <citation type="submission" date="2017-12" db="EMBL/GenBank/DDBJ databases">
        <title>Draft genome sequence of Telmatospirillum siberiense 26-4b1T, an acidotolerant peatland alphaproteobacterium potentially involved in sulfur cycling.</title>
        <authorList>
            <person name="Hausmann B."/>
            <person name="Pjevac P."/>
            <person name="Schreck K."/>
            <person name="Herbold C.W."/>
            <person name="Daims H."/>
            <person name="Wagner M."/>
            <person name="Pester M."/>
            <person name="Loy A."/>
        </authorList>
    </citation>
    <scope>NUCLEOTIDE SEQUENCE [LARGE SCALE GENOMIC DNA]</scope>
    <source>
        <strain evidence="7">26-4b1</strain>
    </source>
</reference>
<dbReference type="PANTHER" id="PTHR47870:SF1">
    <property type="entry name" value="CYTOCHROME C-TYPE BIOGENESIS PROTEIN CCMH"/>
    <property type="match status" value="1"/>
</dbReference>
<evidence type="ECO:0000313" key="7">
    <source>
        <dbReference type="Proteomes" id="UP000233293"/>
    </source>
</evidence>
<evidence type="ECO:0000313" key="6">
    <source>
        <dbReference type="EMBL" id="PKU24520.1"/>
    </source>
</evidence>
<dbReference type="PROSITE" id="PS50005">
    <property type="entry name" value="TPR"/>
    <property type="match status" value="1"/>
</dbReference>
<protein>
    <submittedName>
        <fullName evidence="6">C-type cytochrome biogenesis protein CcmI</fullName>
    </submittedName>
</protein>
<dbReference type="Proteomes" id="UP000233293">
    <property type="component" value="Unassembled WGS sequence"/>
</dbReference>
<feature type="repeat" description="TPR" evidence="3">
    <location>
        <begin position="364"/>
        <end position="397"/>
    </location>
</feature>
<feature type="region of interest" description="Disordered" evidence="4">
    <location>
        <begin position="283"/>
        <end position="304"/>
    </location>
</feature>
<evidence type="ECO:0000256" key="2">
    <source>
        <dbReference type="ARBA" id="ARBA00022748"/>
    </source>
</evidence>
<keyword evidence="5" id="KW-0472">Membrane</keyword>
<evidence type="ECO:0000256" key="1">
    <source>
        <dbReference type="ARBA" id="ARBA00004196"/>
    </source>
</evidence>
<dbReference type="Gene3D" id="1.25.40.10">
    <property type="entry name" value="Tetratricopeptide repeat domain"/>
    <property type="match status" value="2"/>
</dbReference>
<evidence type="ECO:0000256" key="4">
    <source>
        <dbReference type="SAM" id="MobiDB-lite"/>
    </source>
</evidence>